<name>A0A839V310_9PROT</name>
<gene>
    <name evidence="1" type="ORF">FHR90_003016</name>
</gene>
<sequence>MLRAAFFKAIGPDNERCWQDRARSCLMSIADPSSWGMADADNLTERCGESESGFPR</sequence>
<organism evidence="1 2">
    <name type="scientific">Endobacter medicaginis</name>
    <dbReference type="NCBI Taxonomy" id="1181271"/>
    <lineage>
        <taxon>Bacteria</taxon>
        <taxon>Pseudomonadati</taxon>
        <taxon>Pseudomonadota</taxon>
        <taxon>Alphaproteobacteria</taxon>
        <taxon>Acetobacterales</taxon>
        <taxon>Acetobacteraceae</taxon>
        <taxon>Endobacter</taxon>
    </lineage>
</organism>
<evidence type="ECO:0000313" key="1">
    <source>
        <dbReference type="EMBL" id="MBB3175163.1"/>
    </source>
</evidence>
<dbReference type="EMBL" id="JACHXV010000020">
    <property type="protein sequence ID" value="MBB3175163.1"/>
    <property type="molecule type" value="Genomic_DNA"/>
</dbReference>
<dbReference type="Proteomes" id="UP000557688">
    <property type="component" value="Unassembled WGS sequence"/>
</dbReference>
<evidence type="ECO:0000313" key="2">
    <source>
        <dbReference type="Proteomes" id="UP000557688"/>
    </source>
</evidence>
<keyword evidence="2" id="KW-1185">Reference proteome</keyword>
<reference evidence="1 2" key="1">
    <citation type="submission" date="2020-08" db="EMBL/GenBank/DDBJ databases">
        <title>Genomic Encyclopedia of Type Strains, Phase III (KMG-III): the genomes of soil and plant-associated and newly described type strains.</title>
        <authorList>
            <person name="Whitman W."/>
        </authorList>
    </citation>
    <scope>NUCLEOTIDE SEQUENCE [LARGE SCALE GENOMIC DNA]</scope>
    <source>
        <strain evidence="1 2">CECT 8088</strain>
    </source>
</reference>
<protein>
    <submittedName>
        <fullName evidence="1">Uncharacterized protein</fullName>
    </submittedName>
</protein>
<proteinExistence type="predicted"/>
<comment type="caution">
    <text evidence="1">The sequence shown here is derived from an EMBL/GenBank/DDBJ whole genome shotgun (WGS) entry which is preliminary data.</text>
</comment>
<accession>A0A839V310</accession>
<dbReference type="AlphaFoldDB" id="A0A839V310"/>